<sequence length="164" mass="16838">MEKPRAPLAAFPPTPSPAAGAGAGAGAAASGAGSIRSSSSSSSNEQRKAPPSPEELVAHYESQGVDPKEAPLKVIEDLQSVIIRVIGSGRGSKDKFMANTTRKLDNINTRLAVLDMKLDSKPGYPQALAIGVSAGATVGLLPHLATALAQMWDAVRSVGRRPSS</sequence>
<accession>A0A3S4NC44</accession>
<evidence type="ECO:0000313" key="2">
    <source>
        <dbReference type="EMBL" id="RWR75207.1"/>
    </source>
</evidence>
<dbReference type="AlphaFoldDB" id="A0A3S4NC44"/>
<dbReference type="Proteomes" id="UP000283530">
    <property type="component" value="Unassembled WGS sequence"/>
</dbReference>
<keyword evidence="3" id="KW-1185">Reference proteome</keyword>
<protein>
    <submittedName>
        <fullName evidence="2">Uncharacterized protein</fullName>
    </submittedName>
</protein>
<gene>
    <name evidence="2" type="ORF">CKAN_00358100</name>
</gene>
<organism evidence="2 3">
    <name type="scientific">Cinnamomum micranthum f. kanehirae</name>
    <dbReference type="NCBI Taxonomy" id="337451"/>
    <lineage>
        <taxon>Eukaryota</taxon>
        <taxon>Viridiplantae</taxon>
        <taxon>Streptophyta</taxon>
        <taxon>Embryophyta</taxon>
        <taxon>Tracheophyta</taxon>
        <taxon>Spermatophyta</taxon>
        <taxon>Magnoliopsida</taxon>
        <taxon>Magnoliidae</taxon>
        <taxon>Laurales</taxon>
        <taxon>Lauraceae</taxon>
        <taxon>Cinnamomum</taxon>
    </lineage>
</organism>
<feature type="region of interest" description="Disordered" evidence="1">
    <location>
        <begin position="1"/>
        <end position="68"/>
    </location>
</feature>
<feature type="compositionally biased region" description="Low complexity" evidence="1">
    <location>
        <begin position="26"/>
        <end position="43"/>
    </location>
</feature>
<evidence type="ECO:0000256" key="1">
    <source>
        <dbReference type="SAM" id="MobiDB-lite"/>
    </source>
</evidence>
<proteinExistence type="predicted"/>
<dbReference type="EMBL" id="QPKB01000002">
    <property type="protein sequence ID" value="RWR75207.1"/>
    <property type="molecule type" value="Genomic_DNA"/>
</dbReference>
<dbReference type="OrthoDB" id="1908822at2759"/>
<comment type="caution">
    <text evidence="2">The sequence shown here is derived from an EMBL/GenBank/DDBJ whole genome shotgun (WGS) entry which is preliminary data.</text>
</comment>
<name>A0A3S4NC44_9MAGN</name>
<evidence type="ECO:0000313" key="3">
    <source>
        <dbReference type="Proteomes" id="UP000283530"/>
    </source>
</evidence>
<reference evidence="2 3" key="1">
    <citation type="journal article" date="2019" name="Nat. Plants">
        <title>Stout camphor tree genome fills gaps in understanding of flowering plant genome evolution.</title>
        <authorList>
            <person name="Chaw S.M."/>
            <person name="Liu Y.C."/>
            <person name="Wu Y.W."/>
            <person name="Wang H.Y."/>
            <person name="Lin C.I."/>
            <person name="Wu C.S."/>
            <person name="Ke H.M."/>
            <person name="Chang L.Y."/>
            <person name="Hsu C.Y."/>
            <person name="Yang H.T."/>
            <person name="Sudianto E."/>
            <person name="Hsu M.H."/>
            <person name="Wu K.P."/>
            <person name="Wang L.N."/>
            <person name="Leebens-Mack J.H."/>
            <person name="Tsai I.J."/>
        </authorList>
    </citation>
    <scope>NUCLEOTIDE SEQUENCE [LARGE SCALE GENOMIC DNA]</scope>
    <source>
        <strain evidence="3">cv. Chaw 1501</strain>
        <tissue evidence="2">Young leaves</tissue>
    </source>
</reference>